<proteinExistence type="predicted"/>
<dbReference type="EMBL" id="JABSTU010000011">
    <property type="protein sequence ID" value="KAH8009132.1"/>
    <property type="molecule type" value="Genomic_DNA"/>
</dbReference>
<evidence type="ECO:0000313" key="3">
    <source>
        <dbReference type="Proteomes" id="UP000821866"/>
    </source>
</evidence>
<dbReference type="AlphaFoldDB" id="A0A9J6D4X4"/>
<dbReference type="Proteomes" id="UP000821866">
    <property type="component" value="Chromosome 9"/>
</dbReference>
<gene>
    <name evidence="2" type="ORF">HPB51_010922</name>
</gene>
<organism evidence="2 3">
    <name type="scientific">Rhipicephalus microplus</name>
    <name type="common">Cattle tick</name>
    <name type="synonym">Boophilus microplus</name>
    <dbReference type="NCBI Taxonomy" id="6941"/>
    <lineage>
        <taxon>Eukaryota</taxon>
        <taxon>Metazoa</taxon>
        <taxon>Ecdysozoa</taxon>
        <taxon>Arthropoda</taxon>
        <taxon>Chelicerata</taxon>
        <taxon>Arachnida</taxon>
        <taxon>Acari</taxon>
        <taxon>Parasitiformes</taxon>
        <taxon>Ixodida</taxon>
        <taxon>Ixodoidea</taxon>
        <taxon>Ixodidae</taxon>
        <taxon>Rhipicephalinae</taxon>
        <taxon>Rhipicephalus</taxon>
        <taxon>Boophilus</taxon>
    </lineage>
</organism>
<sequence>MTNTSPLTVGAISSEQTVSTLQIQQVIREELARELSLAPFLPSNTRGLTLQLRQTFEEQVCEVLPPTYQPPPVSALLTYADIAQKPAHAPSNIVDCAPQTNAFYATRVPAGTIDETYSYAHKEPPQRLPLYATSDTPPPSCRAFNQHRSPFPRRRSPSPMLQRAPPAQT</sequence>
<feature type="region of interest" description="Disordered" evidence="1">
    <location>
        <begin position="124"/>
        <end position="169"/>
    </location>
</feature>
<evidence type="ECO:0000313" key="2">
    <source>
        <dbReference type="EMBL" id="KAH8009132.1"/>
    </source>
</evidence>
<comment type="caution">
    <text evidence="2">The sequence shown here is derived from an EMBL/GenBank/DDBJ whole genome shotgun (WGS) entry which is preliminary data.</text>
</comment>
<reference evidence="2" key="1">
    <citation type="journal article" date="2020" name="Cell">
        <title>Large-Scale Comparative Analyses of Tick Genomes Elucidate Their Genetic Diversity and Vector Capacities.</title>
        <authorList>
            <consortium name="Tick Genome and Microbiome Consortium (TIGMIC)"/>
            <person name="Jia N."/>
            <person name="Wang J."/>
            <person name="Shi W."/>
            <person name="Du L."/>
            <person name="Sun Y."/>
            <person name="Zhan W."/>
            <person name="Jiang J.F."/>
            <person name="Wang Q."/>
            <person name="Zhang B."/>
            <person name="Ji P."/>
            <person name="Bell-Sakyi L."/>
            <person name="Cui X.M."/>
            <person name="Yuan T.T."/>
            <person name="Jiang B.G."/>
            <person name="Yang W.F."/>
            <person name="Lam T.T."/>
            <person name="Chang Q.C."/>
            <person name="Ding S.J."/>
            <person name="Wang X.J."/>
            <person name="Zhu J.G."/>
            <person name="Ruan X.D."/>
            <person name="Zhao L."/>
            <person name="Wei J.T."/>
            <person name="Ye R.Z."/>
            <person name="Que T.C."/>
            <person name="Du C.H."/>
            <person name="Zhou Y.H."/>
            <person name="Cheng J.X."/>
            <person name="Dai P.F."/>
            <person name="Guo W.B."/>
            <person name="Han X.H."/>
            <person name="Huang E.J."/>
            <person name="Li L.F."/>
            <person name="Wei W."/>
            <person name="Gao Y.C."/>
            <person name="Liu J.Z."/>
            <person name="Shao H.Z."/>
            <person name="Wang X."/>
            <person name="Wang C.C."/>
            <person name="Yang T.C."/>
            <person name="Huo Q.B."/>
            <person name="Li W."/>
            <person name="Chen H.Y."/>
            <person name="Chen S.E."/>
            <person name="Zhou L.G."/>
            <person name="Ni X.B."/>
            <person name="Tian J.H."/>
            <person name="Sheng Y."/>
            <person name="Liu T."/>
            <person name="Pan Y.S."/>
            <person name="Xia L.Y."/>
            <person name="Li J."/>
            <person name="Zhao F."/>
            <person name="Cao W.C."/>
        </authorList>
    </citation>
    <scope>NUCLEOTIDE SEQUENCE</scope>
    <source>
        <strain evidence="2">Rmic-2018</strain>
    </source>
</reference>
<name>A0A9J6D4X4_RHIMP</name>
<keyword evidence="3" id="KW-1185">Reference proteome</keyword>
<accession>A0A9J6D4X4</accession>
<evidence type="ECO:0000256" key="1">
    <source>
        <dbReference type="SAM" id="MobiDB-lite"/>
    </source>
</evidence>
<protein>
    <submittedName>
        <fullName evidence="2">Uncharacterized protein</fullName>
    </submittedName>
</protein>
<reference evidence="2" key="2">
    <citation type="submission" date="2021-09" db="EMBL/GenBank/DDBJ databases">
        <authorList>
            <person name="Jia N."/>
            <person name="Wang J."/>
            <person name="Shi W."/>
            <person name="Du L."/>
            <person name="Sun Y."/>
            <person name="Zhan W."/>
            <person name="Jiang J."/>
            <person name="Wang Q."/>
            <person name="Zhang B."/>
            <person name="Ji P."/>
            <person name="Sakyi L.B."/>
            <person name="Cui X."/>
            <person name="Yuan T."/>
            <person name="Jiang B."/>
            <person name="Yang W."/>
            <person name="Lam T.T.-Y."/>
            <person name="Chang Q."/>
            <person name="Ding S."/>
            <person name="Wang X."/>
            <person name="Zhu J."/>
            <person name="Ruan X."/>
            <person name="Zhao L."/>
            <person name="Wei J."/>
            <person name="Que T."/>
            <person name="Du C."/>
            <person name="Cheng J."/>
            <person name="Dai P."/>
            <person name="Han X."/>
            <person name="Huang E."/>
            <person name="Gao Y."/>
            <person name="Liu J."/>
            <person name="Shao H."/>
            <person name="Ye R."/>
            <person name="Li L."/>
            <person name="Wei W."/>
            <person name="Wang X."/>
            <person name="Wang C."/>
            <person name="Huo Q."/>
            <person name="Li W."/>
            <person name="Guo W."/>
            <person name="Chen H."/>
            <person name="Chen S."/>
            <person name="Zhou L."/>
            <person name="Zhou L."/>
            <person name="Ni X."/>
            <person name="Tian J."/>
            <person name="Zhou Y."/>
            <person name="Sheng Y."/>
            <person name="Liu T."/>
            <person name="Pan Y."/>
            <person name="Xia L."/>
            <person name="Li J."/>
            <person name="Zhao F."/>
            <person name="Cao W."/>
        </authorList>
    </citation>
    <scope>NUCLEOTIDE SEQUENCE</scope>
    <source>
        <strain evidence="2">Rmic-2018</strain>
        <tissue evidence="2">Larvae</tissue>
    </source>
</reference>